<sequence>INPACQRIFECSKEDAMKGNLYKLIYEVDREMVIDYFKRSFSSKRELIEALEFRIRTEKGNIKPVEMNAKVNYGKDDDVIQIEGVIRDITERKKIEQKLYQMDKLNALELQSNGIAHEFNNILGIILGYLNILRLRLGDPKQQVSDALNIIEKAAKDGATIVDKIQQFSKTRPESEGIIHVDLIDVINEAVEFTIPRWESEAQLKGIEYEVITDNLVDSRYYVKCNPSELREVVVNIINNSIDAMPDGGKIEFSAKTDNESVVISISDDGMGIKEEFKDKIFDPFFTTKDVKRSGLGLSVVHSIVKRYDGVINIDSCWGKGTTIHIKMPLCLRELTKTKKKEGLVSDYKADILIIEDEEVILDMMKIILEKRGHKVFIAKDSNDGMKMYENNKYDVVLCDLAMPKVNGWRVAKYIKDIDAIRKMTKTPFVLITGYELDTDNLNYRKA</sequence>
<dbReference type="SUPFAM" id="SSF52172">
    <property type="entry name" value="CheY-like"/>
    <property type="match status" value="1"/>
</dbReference>
<dbReference type="InterPro" id="IPR003594">
    <property type="entry name" value="HATPase_dom"/>
</dbReference>
<dbReference type="InterPro" id="IPR004358">
    <property type="entry name" value="Sig_transdc_His_kin-like_C"/>
</dbReference>
<dbReference type="PANTHER" id="PTHR43065:SF46">
    <property type="entry name" value="C4-DICARBOXYLATE TRANSPORT SENSOR PROTEIN DCTB"/>
    <property type="match status" value="1"/>
</dbReference>
<evidence type="ECO:0000256" key="5">
    <source>
        <dbReference type="ARBA" id="ARBA00022840"/>
    </source>
</evidence>
<dbReference type="Gene3D" id="3.30.565.10">
    <property type="entry name" value="Histidine kinase-like ATPase, C-terminal domain"/>
    <property type="match status" value="1"/>
</dbReference>
<dbReference type="Gene3D" id="1.10.287.130">
    <property type="match status" value="1"/>
</dbReference>
<dbReference type="Pfam" id="PF08447">
    <property type="entry name" value="PAS_3"/>
    <property type="match status" value="1"/>
</dbReference>
<dbReference type="InterPro" id="IPR013655">
    <property type="entry name" value="PAS_fold_3"/>
</dbReference>
<comment type="caution">
    <text evidence="10">The sequence shown here is derived from an EMBL/GenBank/DDBJ whole genome shotgun (WGS) entry which is preliminary data.</text>
</comment>
<feature type="domain" description="PAC" evidence="9">
    <location>
        <begin position="49"/>
        <end position="101"/>
    </location>
</feature>
<dbReference type="AlphaFoldDB" id="A0A0F9AE46"/>
<gene>
    <name evidence="10" type="ORF">LCGC14_2661690</name>
</gene>
<dbReference type="SMART" id="SM00388">
    <property type="entry name" value="HisKA"/>
    <property type="match status" value="1"/>
</dbReference>
<keyword evidence="5" id="KW-0067">ATP-binding</keyword>
<protein>
    <recommendedName>
        <fullName evidence="11">Histidine kinase</fullName>
    </recommendedName>
</protein>
<dbReference type="InterPro" id="IPR003661">
    <property type="entry name" value="HisK_dim/P_dom"/>
</dbReference>
<evidence type="ECO:0000259" key="7">
    <source>
        <dbReference type="PROSITE" id="PS50109"/>
    </source>
</evidence>
<evidence type="ECO:0000256" key="4">
    <source>
        <dbReference type="ARBA" id="ARBA00022777"/>
    </source>
</evidence>
<dbReference type="Gene3D" id="3.40.50.2300">
    <property type="match status" value="1"/>
</dbReference>
<reference evidence="10" key="1">
    <citation type="journal article" date="2015" name="Nature">
        <title>Complex archaea that bridge the gap between prokaryotes and eukaryotes.</title>
        <authorList>
            <person name="Spang A."/>
            <person name="Saw J.H."/>
            <person name="Jorgensen S.L."/>
            <person name="Zaremba-Niedzwiedzka K."/>
            <person name="Martijn J."/>
            <person name="Lind A.E."/>
            <person name="van Eijk R."/>
            <person name="Schleper C."/>
            <person name="Guy L."/>
            <person name="Ettema T.J."/>
        </authorList>
    </citation>
    <scope>NUCLEOTIDE SEQUENCE</scope>
</reference>
<dbReference type="InterPro" id="IPR036097">
    <property type="entry name" value="HisK_dim/P_sf"/>
</dbReference>
<dbReference type="SUPFAM" id="SSF55785">
    <property type="entry name" value="PYP-like sensor domain (PAS domain)"/>
    <property type="match status" value="1"/>
</dbReference>
<dbReference type="SMART" id="SM00448">
    <property type="entry name" value="REC"/>
    <property type="match status" value="1"/>
</dbReference>
<keyword evidence="6" id="KW-0902">Two-component regulatory system</keyword>
<dbReference type="InterPro" id="IPR036890">
    <property type="entry name" value="HATPase_C_sf"/>
</dbReference>
<evidence type="ECO:0000256" key="2">
    <source>
        <dbReference type="ARBA" id="ARBA00022679"/>
    </source>
</evidence>
<dbReference type="SUPFAM" id="SSF47384">
    <property type="entry name" value="Homodimeric domain of signal transducing histidine kinase"/>
    <property type="match status" value="1"/>
</dbReference>
<dbReference type="PROSITE" id="PS50109">
    <property type="entry name" value="HIS_KIN"/>
    <property type="match status" value="1"/>
</dbReference>
<dbReference type="Gene3D" id="3.30.450.20">
    <property type="entry name" value="PAS domain"/>
    <property type="match status" value="1"/>
</dbReference>
<feature type="domain" description="Histidine kinase" evidence="7">
    <location>
        <begin position="114"/>
        <end position="332"/>
    </location>
</feature>
<dbReference type="Pfam" id="PF02518">
    <property type="entry name" value="HATPase_c"/>
    <property type="match status" value="1"/>
</dbReference>
<dbReference type="GO" id="GO:0005524">
    <property type="term" value="F:ATP binding"/>
    <property type="evidence" value="ECO:0007669"/>
    <property type="project" value="UniProtKB-KW"/>
</dbReference>
<evidence type="ECO:0000259" key="9">
    <source>
        <dbReference type="PROSITE" id="PS50113"/>
    </source>
</evidence>
<dbReference type="PROSITE" id="PS50110">
    <property type="entry name" value="RESPONSE_REGULATORY"/>
    <property type="match status" value="1"/>
</dbReference>
<feature type="domain" description="Response regulatory" evidence="8">
    <location>
        <begin position="351"/>
        <end position="447"/>
    </location>
</feature>
<dbReference type="PANTHER" id="PTHR43065">
    <property type="entry name" value="SENSOR HISTIDINE KINASE"/>
    <property type="match status" value="1"/>
</dbReference>
<evidence type="ECO:0008006" key="11">
    <source>
        <dbReference type="Google" id="ProtNLM"/>
    </source>
</evidence>
<name>A0A0F9AE46_9ZZZZ</name>
<accession>A0A0F9AE46</accession>
<dbReference type="CDD" id="cd00156">
    <property type="entry name" value="REC"/>
    <property type="match status" value="1"/>
</dbReference>
<keyword evidence="4" id="KW-0418">Kinase</keyword>
<organism evidence="10">
    <name type="scientific">marine sediment metagenome</name>
    <dbReference type="NCBI Taxonomy" id="412755"/>
    <lineage>
        <taxon>unclassified sequences</taxon>
        <taxon>metagenomes</taxon>
        <taxon>ecological metagenomes</taxon>
    </lineage>
</organism>
<evidence type="ECO:0000256" key="3">
    <source>
        <dbReference type="ARBA" id="ARBA00022741"/>
    </source>
</evidence>
<evidence type="ECO:0000259" key="8">
    <source>
        <dbReference type="PROSITE" id="PS50110"/>
    </source>
</evidence>
<evidence type="ECO:0000256" key="6">
    <source>
        <dbReference type="ARBA" id="ARBA00023012"/>
    </source>
</evidence>
<evidence type="ECO:0000256" key="1">
    <source>
        <dbReference type="ARBA" id="ARBA00022553"/>
    </source>
</evidence>
<dbReference type="NCBIfam" id="TIGR00229">
    <property type="entry name" value="sensory_box"/>
    <property type="match status" value="1"/>
</dbReference>
<dbReference type="InterPro" id="IPR001789">
    <property type="entry name" value="Sig_transdc_resp-reg_receiver"/>
</dbReference>
<dbReference type="Pfam" id="PF00072">
    <property type="entry name" value="Response_reg"/>
    <property type="match status" value="1"/>
</dbReference>
<dbReference type="PRINTS" id="PR00344">
    <property type="entry name" value="BCTRLSENSOR"/>
</dbReference>
<dbReference type="Pfam" id="PF00512">
    <property type="entry name" value="HisKA"/>
    <property type="match status" value="1"/>
</dbReference>
<dbReference type="SMART" id="SM00086">
    <property type="entry name" value="PAC"/>
    <property type="match status" value="1"/>
</dbReference>
<dbReference type="InterPro" id="IPR000700">
    <property type="entry name" value="PAS-assoc_C"/>
</dbReference>
<dbReference type="EMBL" id="LAZR01046436">
    <property type="protein sequence ID" value="KKK96545.1"/>
    <property type="molecule type" value="Genomic_DNA"/>
</dbReference>
<dbReference type="CDD" id="cd00130">
    <property type="entry name" value="PAS"/>
    <property type="match status" value="1"/>
</dbReference>
<feature type="non-terminal residue" evidence="10">
    <location>
        <position position="447"/>
    </location>
</feature>
<dbReference type="SMART" id="SM00387">
    <property type="entry name" value="HATPase_c"/>
    <property type="match status" value="1"/>
</dbReference>
<dbReference type="InterPro" id="IPR011006">
    <property type="entry name" value="CheY-like_superfamily"/>
</dbReference>
<evidence type="ECO:0000313" key="10">
    <source>
        <dbReference type="EMBL" id="KKK96545.1"/>
    </source>
</evidence>
<dbReference type="InterPro" id="IPR005467">
    <property type="entry name" value="His_kinase_dom"/>
</dbReference>
<dbReference type="InterPro" id="IPR035965">
    <property type="entry name" value="PAS-like_dom_sf"/>
</dbReference>
<feature type="non-terminal residue" evidence="10">
    <location>
        <position position="1"/>
    </location>
</feature>
<keyword evidence="1" id="KW-0597">Phosphoprotein</keyword>
<dbReference type="InterPro" id="IPR000014">
    <property type="entry name" value="PAS"/>
</dbReference>
<keyword evidence="3" id="KW-0547">Nucleotide-binding</keyword>
<dbReference type="PROSITE" id="PS50113">
    <property type="entry name" value="PAC"/>
    <property type="match status" value="1"/>
</dbReference>
<dbReference type="SUPFAM" id="SSF55874">
    <property type="entry name" value="ATPase domain of HSP90 chaperone/DNA topoisomerase II/histidine kinase"/>
    <property type="match status" value="1"/>
</dbReference>
<dbReference type="GO" id="GO:0000155">
    <property type="term" value="F:phosphorelay sensor kinase activity"/>
    <property type="evidence" value="ECO:0007669"/>
    <property type="project" value="InterPro"/>
</dbReference>
<dbReference type="InterPro" id="IPR001610">
    <property type="entry name" value="PAC"/>
</dbReference>
<dbReference type="CDD" id="cd00082">
    <property type="entry name" value="HisKA"/>
    <property type="match status" value="1"/>
</dbReference>
<proteinExistence type="predicted"/>
<keyword evidence="2" id="KW-0808">Transferase</keyword>